<evidence type="ECO:0000313" key="2">
    <source>
        <dbReference type="Proteomes" id="UP000593737"/>
    </source>
</evidence>
<evidence type="ECO:0000313" key="1">
    <source>
        <dbReference type="EMBL" id="QPD05459.1"/>
    </source>
</evidence>
<name>A0A7S8J0Y4_9BACT</name>
<sequence>MEIRHSSRDSKLERLHLLDIVHNAAHLIADSSLAPSKKGTLHDRERILFGQGFLAQSQIFVNETDVLLDDAGVRCLFRISSRGEWIRDSLSYVRLPHFFRLLLDALTPFLIPKIPKTCRLLYLHP</sequence>
<accession>A0A7S8J0Y4</accession>
<dbReference type="KEGG" id="nkf:Nkreftii_003233"/>
<protein>
    <submittedName>
        <fullName evidence="1">Uncharacterized protein</fullName>
    </submittedName>
</protein>
<gene>
    <name evidence="1" type="ORF">Nkreftii_003233</name>
</gene>
<dbReference type="EMBL" id="CP047423">
    <property type="protein sequence ID" value="QPD05459.1"/>
    <property type="molecule type" value="Genomic_DNA"/>
</dbReference>
<reference evidence="1 2" key="1">
    <citation type="journal article" date="2020" name="ISME J.">
        <title>Enrichment and physiological characterization of a novel comammox Nitrospira indicates ammonium inhibition of complete nitrification.</title>
        <authorList>
            <person name="Sakoula D."/>
            <person name="Koch H."/>
            <person name="Frank J."/>
            <person name="Jetten M.S.M."/>
            <person name="van Kessel M.A.H.J."/>
            <person name="Lucker S."/>
        </authorList>
    </citation>
    <scope>NUCLEOTIDE SEQUENCE [LARGE SCALE GENOMIC DNA]</scope>
    <source>
        <strain evidence="1">Comreactor17</strain>
    </source>
</reference>
<dbReference type="Proteomes" id="UP000593737">
    <property type="component" value="Chromosome"/>
</dbReference>
<dbReference type="AlphaFoldDB" id="A0A7S8J0Y4"/>
<proteinExistence type="predicted"/>
<organism evidence="1 2">
    <name type="scientific">Candidatus Nitrospira kreftii</name>
    <dbReference type="NCBI Taxonomy" id="2652173"/>
    <lineage>
        <taxon>Bacteria</taxon>
        <taxon>Pseudomonadati</taxon>
        <taxon>Nitrospirota</taxon>
        <taxon>Nitrospiria</taxon>
        <taxon>Nitrospirales</taxon>
        <taxon>Nitrospiraceae</taxon>
        <taxon>Nitrospira</taxon>
    </lineage>
</organism>